<reference evidence="3" key="1">
    <citation type="submission" date="2020-01" db="EMBL/GenBank/DDBJ databases">
        <title>Whole-genome analyses of novel actinobacteria.</title>
        <authorList>
            <person name="Sahin N."/>
        </authorList>
    </citation>
    <scope>NUCLEOTIDE SEQUENCE</scope>
    <source>
        <strain evidence="3">YC537</strain>
    </source>
</reference>
<dbReference type="PROSITE" id="PS50005">
    <property type="entry name" value="TPR"/>
    <property type="match status" value="1"/>
</dbReference>
<feature type="compositionally biased region" description="Basic residues" evidence="2">
    <location>
        <begin position="10"/>
        <end position="23"/>
    </location>
</feature>
<evidence type="ECO:0000313" key="3">
    <source>
        <dbReference type="EMBL" id="NBE53550.1"/>
    </source>
</evidence>
<dbReference type="SUPFAM" id="SSF48452">
    <property type="entry name" value="TPR-like"/>
    <property type="match status" value="2"/>
</dbReference>
<accession>A0A964UXU3</accession>
<dbReference type="Proteomes" id="UP000598297">
    <property type="component" value="Unassembled WGS sequence"/>
</dbReference>
<feature type="compositionally biased region" description="Low complexity" evidence="2">
    <location>
        <begin position="499"/>
        <end position="509"/>
    </location>
</feature>
<proteinExistence type="predicted"/>
<dbReference type="PANTHER" id="PTHR12558:SF13">
    <property type="entry name" value="CELL DIVISION CYCLE PROTEIN 27 HOMOLOG"/>
    <property type="match status" value="1"/>
</dbReference>
<dbReference type="EMBL" id="JAAAHS010000148">
    <property type="protein sequence ID" value="NBE53550.1"/>
    <property type="molecule type" value="Genomic_DNA"/>
</dbReference>
<feature type="region of interest" description="Disordered" evidence="2">
    <location>
        <begin position="1"/>
        <end position="29"/>
    </location>
</feature>
<keyword evidence="1" id="KW-0802">TPR repeat</keyword>
<comment type="caution">
    <text evidence="3">The sequence shown here is derived from an EMBL/GenBank/DDBJ whole genome shotgun (WGS) entry which is preliminary data.</text>
</comment>
<evidence type="ECO:0000256" key="1">
    <source>
        <dbReference type="PROSITE-ProRule" id="PRU00339"/>
    </source>
</evidence>
<dbReference type="AlphaFoldDB" id="A0A964UXU3"/>
<feature type="repeat" description="TPR" evidence="1">
    <location>
        <begin position="248"/>
        <end position="281"/>
    </location>
</feature>
<dbReference type="SMART" id="SM00028">
    <property type="entry name" value="TPR"/>
    <property type="match status" value="4"/>
</dbReference>
<name>A0A964UXU3_9ACTN</name>
<feature type="region of interest" description="Disordered" evidence="2">
    <location>
        <begin position="467"/>
        <end position="529"/>
    </location>
</feature>
<evidence type="ECO:0000313" key="4">
    <source>
        <dbReference type="Proteomes" id="UP000598297"/>
    </source>
</evidence>
<keyword evidence="4" id="KW-1185">Reference proteome</keyword>
<dbReference type="RefSeq" id="WP_161699552.1">
    <property type="nucleotide sequence ID" value="NZ_JAAAHS010000148.1"/>
</dbReference>
<gene>
    <name evidence="3" type="ORF">GUY60_19405</name>
</gene>
<sequence>MANDQDPQTRRRTRRQTRRRAARRGSSAGRALLTSVAGAAVLAGVISVVPLLQKKAPPPAPGPVGRATAATGAGVPASLPDLAALIGEREAHVSRHPGDDESWAVLGAAYVEKGRRTADLEYYAKADDALKRSLAALPGGRGNVEGLAGMALLAGARHDWRAAKKWGEQAVAKAPERWTLYPPLIDAYGGLGDDKAVGKALEKLQELRSGSAVMARTSQVYRDRGWREDSAAYLSDAAALAKTPAEQATYQHRFGELAFERGEAAQALRYFEAALRTDPEHYISLAGKGRALRALGRTPEALAAYQAAVAKLPLPELSLELGELYESLGMEPASRAQYDLLRARVRAEGTVGVNDALVLGRFEADHDVPQAAVVRLVAEFKRQPGREASDALGWALYRAGDSKRALWYAKRAMKDGPRSALFAYHRGQIERELGQSGPARRHLQEALRINPHFSPLLAPYAIEALDALGEPPEGGPANMHGEPSEKPTTGPSPTPPRAPAARPRTTTTPTPKPTPTPTKSSPSGGTSQR</sequence>
<organism evidence="3 4">
    <name type="scientific">Streptomyces boluensis</name>
    <dbReference type="NCBI Taxonomy" id="1775135"/>
    <lineage>
        <taxon>Bacteria</taxon>
        <taxon>Bacillati</taxon>
        <taxon>Actinomycetota</taxon>
        <taxon>Actinomycetes</taxon>
        <taxon>Kitasatosporales</taxon>
        <taxon>Streptomycetaceae</taxon>
        <taxon>Streptomyces</taxon>
    </lineage>
</organism>
<dbReference type="OrthoDB" id="5477158at2"/>
<feature type="compositionally biased region" description="Low complexity" evidence="2">
    <location>
        <begin position="517"/>
        <end position="529"/>
    </location>
</feature>
<protein>
    <submittedName>
        <fullName evidence="3">Tetratricopeptide repeat protein</fullName>
    </submittedName>
</protein>
<dbReference type="Pfam" id="PF13432">
    <property type="entry name" value="TPR_16"/>
    <property type="match status" value="2"/>
</dbReference>
<dbReference type="InterPro" id="IPR011990">
    <property type="entry name" value="TPR-like_helical_dom_sf"/>
</dbReference>
<dbReference type="Gene3D" id="1.25.40.10">
    <property type="entry name" value="Tetratricopeptide repeat domain"/>
    <property type="match status" value="3"/>
</dbReference>
<dbReference type="InterPro" id="IPR019734">
    <property type="entry name" value="TPR_rpt"/>
</dbReference>
<dbReference type="PANTHER" id="PTHR12558">
    <property type="entry name" value="CELL DIVISION CYCLE 16,23,27"/>
    <property type="match status" value="1"/>
</dbReference>
<evidence type="ECO:0000256" key="2">
    <source>
        <dbReference type="SAM" id="MobiDB-lite"/>
    </source>
</evidence>